<sequence>MSFRVVWPVFGGVEPALYGGEYSGYGSFTDLVRYLNFVAFCKEPGEWIAGHGGVHGGGRKIR</sequence>
<protein>
    <submittedName>
        <fullName evidence="1">Uncharacterized protein</fullName>
    </submittedName>
</protein>
<comment type="caution">
    <text evidence="1">The sequence shown here is derived from an EMBL/GenBank/DDBJ whole genome shotgun (WGS) entry which is preliminary data.</text>
</comment>
<dbReference type="Proteomes" id="UP000298471">
    <property type="component" value="Unassembled WGS sequence"/>
</dbReference>
<accession>A0A4Z0QJG9</accession>
<evidence type="ECO:0000313" key="1">
    <source>
        <dbReference type="EMBL" id="TGE29845.1"/>
    </source>
</evidence>
<dbReference type="RefSeq" id="WP_135394651.1">
    <property type="nucleotide sequence ID" value="NZ_SRMB01000001.1"/>
</dbReference>
<dbReference type="AlphaFoldDB" id="A0A4Z0QJG9"/>
<gene>
    <name evidence="1" type="ORF">E5K02_10400</name>
</gene>
<proteinExistence type="predicted"/>
<dbReference type="EMBL" id="SRMB01000001">
    <property type="protein sequence ID" value="TGE29845.1"/>
    <property type="molecule type" value="Genomic_DNA"/>
</dbReference>
<evidence type="ECO:0000313" key="2">
    <source>
        <dbReference type="Proteomes" id="UP000298471"/>
    </source>
</evidence>
<name>A0A4Z0QJG9_9BACT</name>
<keyword evidence="2" id="KW-1185">Reference proteome</keyword>
<organism evidence="1 2">
    <name type="scientific">Hymenobacter metallicola</name>
    <dbReference type="NCBI Taxonomy" id="2563114"/>
    <lineage>
        <taxon>Bacteria</taxon>
        <taxon>Pseudomonadati</taxon>
        <taxon>Bacteroidota</taxon>
        <taxon>Cytophagia</taxon>
        <taxon>Cytophagales</taxon>
        <taxon>Hymenobacteraceae</taxon>
        <taxon>Hymenobacter</taxon>
    </lineage>
</organism>
<reference evidence="1 2" key="1">
    <citation type="submission" date="2019-04" db="EMBL/GenBank/DDBJ databases">
        <authorList>
            <person name="Feng G."/>
            <person name="Zhang J."/>
            <person name="Zhu H."/>
        </authorList>
    </citation>
    <scope>NUCLEOTIDE SEQUENCE [LARGE SCALE GENOMIC DNA]</scope>
    <source>
        <strain evidence="1 2">9PBR-1</strain>
    </source>
</reference>